<reference evidence="7 8" key="1">
    <citation type="journal article" date="2022" name="Nat. Ecol. Evol.">
        <title>A masculinizing supergene underlies an exaggerated male reproductive morph in a spider.</title>
        <authorList>
            <person name="Hendrickx F."/>
            <person name="De Corte Z."/>
            <person name="Sonet G."/>
            <person name="Van Belleghem S.M."/>
            <person name="Kostlbacher S."/>
            <person name="Vangestel C."/>
        </authorList>
    </citation>
    <scope>NUCLEOTIDE SEQUENCE [LARGE SCALE GENOMIC DNA]</scope>
    <source>
        <strain evidence="7">W744_W776</strain>
    </source>
</reference>
<protein>
    <recommendedName>
        <fullName evidence="9">Tetraspanin</fullName>
    </recommendedName>
</protein>
<keyword evidence="4 6" id="KW-0472">Membrane</keyword>
<dbReference type="PRINTS" id="PR00218">
    <property type="entry name" value="PERIPHERNRDS"/>
</dbReference>
<evidence type="ECO:0000313" key="7">
    <source>
        <dbReference type="EMBL" id="KAG8190029.1"/>
    </source>
</evidence>
<keyword evidence="8" id="KW-1185">Reference proteome</keyword>
<evidence type="ECO:0000256" key="3">
    <source>
        <dbReference type="ARBA" id="ARBA00022989"/>
    </source>
</evidence>
<dbReference type="InterPro" id="IPR018499">
    <property type="entry name" value="Tetraspanin/Peripherin"/>
</dbReference>
<evidence type="ECO:0000256" key="5">
    <source>
        <dbReference type="SAM" id="MobiDB-lite"/>
    </source>
</evidence>
<evidence type="ECO:0008006" key="9">
    <source>
        <dbReference type="Google" id="ProtNLM"/>
    </source>
</evidence>
<feature type="transmembrane region" description="Helical" evidence="6">
    <location>
        <begin position="283"/>
        <end position="305"/>
    </location>
</feature>
<organism evidence="7 8">
    <name type="scientific">Oedothorax gibbosus</name>
    <dbReference type="NCBI Taxonomy" id="931172"/>
    <lineage>
        <taxon>Eukaryota</taxon>
        <taxon>Metazoa</taxon>
        <taxon>Ecdysozoa</taxon>
        <taxon>Arthropoda</taxon>
        <taxon>Chelicerata</taxon>
        <taxon>Arachnida</taxon>
        <taxon>Araneae</taxon>
        <taxon>Araneomorphae</taxon>
        <taxon>Entelegynae</taxon>
        <taxon>Araneoidea</taxon>
        <taxon>Linyphiidae</taxon>
        <taxon>Erigoninae</taxon>
        <taxon>Oedothorax</taxon>
    </lineage>
</organism>
<dbReference type="SUPFAM" id="SSF48652">
    <property type="entry name" value="Tetraspanin"/>
    <property type="match status" value="1"/>
</dbReference>
<evidence type="ECO:0000256" key="2">
    <source>
        <dbReference type="ARBA" id="ARBA00022692"/>
    </source>
</evidence>
<feature type="transmembrane region" description="Helical" evidence="6">
    <location>
        <begin position="87"/>
        <end position="106"/>
    </location>
</feature>
<comment type="subcellular location">
    <subcellularLocation>
        <location evidence="1">Membrane</location>
        <topology evidence="1">Multi-pass membrane protein</topology>
    </subcellularLocation>
</comment>
<proteinExistence type="predicted"/>
<dbReference type="EMBL" id="JAFNEN010000196">
    <property type="protein sequence ID" value="KAG8190029.1"/>
    <property type="molecule type" value="Genomic_DNA"/>
</dbReference>
<sequence length="356" mass="40052">MSSDEDKDFSEESSTDLLPTDFNSNRNYIFSCHVSENLRQIISLFLIVANFISINCGVIFIILSWYVRNSQTKQITFLQDYYQLQSVPAILLVSGIAIVLASLLGVKAAVGSRRIEDLDEAKSAAFYLFIYLVASGAVVLLVAVATFTLFGDIRVLRGALGKGLKDSMERYSRDKNVKEKIDLLQINYSCCGVEGYKDWYHVSWVDVKYLDKYDSVISSSLKGNKYYGKDVPFSCCNRDTNRPCVDTRIEDITYHSMYNYPIDLTLNTIGCRDALTNFLGHTIMLGVGLFAFLCLILWVAIMIITRYLHTSIKSMSLGNSPVGWLIPFRTKKETETSSTSSDSASDELIYSQEDSD</sequence>
<name>A0AAV6V2F4_9ARAC</name>
<comment type="caution">
    <text evidence="7">The sequence shown here is derived from an EMBL/GenBank/DDBJ whole genome shotgun (WGS) entry which is preliminary data.</text>
</comment>
<evidence type="ECO:0000313" key="8">
    <source>
        <dbReference type="Proteomes" id="UP000827092"/>
    </source>
</evidence>
<keyword evidence="3 6" id="KW-1133">Transmembrane helix</keyword>
<dbReference type="Proteomes" id="UP000827092">
    <property type="component" value="Unassembled WGS sequence"/>
</dbReference>
<dbReference type="AlphaFoldDB" id="A0AAV6V2F4"/>
<feature type="transmembrane region" description="Helical" evidence="6">
    <location>
        <begin position="126"/>
        <end position="150"/>
    </location>
</feature>
<dbReference type="GO" id="GO:0007601">
    <property type="term" value="P:visual perception"/>
    <property type="evidence" value="ECO:0007669"/>
    <property type="project" value="InterPro"/>
</dbReference>
<accession>A0AAV6V2F4</accession>
<dbReference type="GO" id="GO:0016020">
    <property type="term" value="C:membrane"/>
    <property type="evidence" value="ECO:0007669"/>
    <property type="project" value="UniProtKB-SubCell"/>
</dbReference>
<dbReference type="PANTHER" id="PTHR19282">
    <property type="entry name" value="TETRASPANIN"/>
    <property type="match status" value="1"/>
</dbReference>
<feature type="compositionally biased region" description="Low complexity" evidence="5">
    <location>
        <begin position="336"/>
        <end position="347"/>
    </location>
</feature>
<evidence type="ECO:0000256" key="4">
    <source>
        <dbReference type="ARBA" id="ARBA00023136"/>
    </source>
</evidence>
<dbReference type="InterPro" id="IPR008952">
    <property type="entry name" value="Tetraspanin_EC2_sf"/>
</dbReference>
<evidence type="ECO:0000256" key="1">
    <source>
        <dbReference type="ARBA" id="ARBA00004141"/>
    </source>
</evidence>
<dbReference type="Gene3D" id="1.10.1450.10">
    <property type="entry name" value="Tetraspanin"/>
    <property type="match status" value="1"/>
</dbReference>
<keyword evidence="2 6" id="KW-0812">Transmembrane</keyword>
<dbReference type="Pfam" id="PF00335">
    <property type="entry name" value="Tetraspanin"/>
    <property type="match status" value="1"/>
</dbReference>
<feature type="transmembrane region" description="Helical" evidence="6">
    <location>
        <begin position="44"/>
        <end position="67"/>
    </location>
</feature>
<dbReference type="InterPro" id="IPR000830">
    <property type="entry name" value="Peripherin/rom-1"/>
</dbReference>
<gene>
    <name evidence="7" type="ORF">JTE90_000124</name>
</gene>
<evidence type="ECO:0000256" key="6">
    <source>
        <dbReference type="SAM" id="Phobius"/>
    </source>
</evidence>
<feature type="region of interest" description="Disordered" evidence="5">
    <location>
        <begin position="333"/>
        <end position="356"/>
    </location>
</feature>